<organism evidence="1 2">
    <name type="scientific">Actinoplanes lobatus</name>
    <dbReference type="NCBI Taxonomy" id="113568"/>
    <lineage>
        <taxon>Bacteria</taxon>
        <taxon>Bacillati</taxon>
        <taxon>Actinomycetota</taxon>
        <taxon>Actinomycetes</taxon>
        <taxon>Micromonosporales</taxon>
        <taxon>Micromonosporaceae</taxon>
        <taxon>Actinoplanes</taxon>
    </lineage>
</organism>
<dbReference type="RefSeq" id="WP_203832551.1">
    <property type="nucleotide sequence ID" value="NZ_BOMP01000051.1"/>
</dbReference>
<accession>A0ABQ4AIG7</accession>
<gene>
    <name evidence="1" type="ORF">Alo02nite_35030</name>
</gene>
<dbReference type="Proteomes" id="UP000631312">
    <property type="component" value="Unassembled WGS sequence"/>
</dbReference>
<reference evidence="1 2" key="1">
    <citation type="submission" date="2021-01" db="EMBL/GenBank/DDBJ databases">
        <title>Whole genome shotgun sequence of Actinoplanes lobatus NBRC 12513.</title>
        <authorList>
            <person name="Komaki H."/>
            <person name="Tamura T."/>
        </authorList>
    </citation>
    <scope>NUCLEOTIDE SEQUENCE [LARGE SCALE GENOMIC DNA]</scope>
    <source>
        <strain evidence="1 2">NBRC 12513</strain>
    </source>
</reference>
<proteinExistence type="predicted"/>
<protein>
    <submittedName>
        <fullName evidence="1">Uncharacterized protein</fullName>
    </submittedName>
</protein>
<evidence type="ECO:0000313" key="2">
    <source>
        <dbReference type="Proteomes" id="UP000631312"/>
    </source>
</evidence>
<sequence>MLKHVMAYEQSERQLQEMIDQLRRMRNECEPKSNQNPRYLRYSHAVTALRWIIDDLARERG</sequence>
<dbReference type="EMBL" id="BOMP01000051">
    <property type="protein sequence ID" value="GIE40605.1"/>
    <property type="molecule type" value="Genomic_DNA"/>
</dbReference>
<comment type="caution">
    <text evidence="1">The sequence shown here is derived from an EMBL/GenBank/DDBJ whole genome shotgun (WGS) entry which is preliminary data.</text>
</comment>
<name>A0ABQ4AIG7_9ACTN</name>
<evidence type="ECO:0000313" key="1">
    <source>
        <dbReference type="EMBL" id="GIE40605.1"/>
    </source>
</evidence>
<keyword evidence="2" id="KW-1185">Reference proteome</keyword>